<keyword evidence="1" id="KW-0812">Transmembrane</keyword>
<accession>A0ABV1J6R2</accession>
<keyword evidence="3" id="KW-1185">Reference proteome</keyword>
<organism evidence="2 3">
    <name type="scientific">Aedoeadaptatus acetigenes</name>
    <dbReference type="NCBI Taxonomy" id="2981723"/>
    <lineage>
        <taxon>Bacteria</taxon>
        <taxon>Bacillati</taxon>
        <taxon>Bacillota</taxon>
        <taxon>Tissierellia</taxon>
        <taxon>Tissierellales</taxon>
        <taxon>Peptoniphilaceae</taxon>
        <taxon>Aedoeadaptatus</taxon>
    </lineage>
</organism>
<sequence length="117" mass="13273">MISKISESLNGNLQYIGILVLAVIIALILTFVINMMGKQMKFMRYLPGLALVFIGMFSLIMVLNRLFERSSLTNIFISVVCITAGICSLLFALCIGIYNKDRYPDGSRESERRRREN</sequence>
<evidence type="ECO:0000313" key="3">
    <source>
        <dbReference type="Proteomes" id="UP001481872"/>
    </source>
</evidence>
<protein>
    <submittedName>
        <fullName evidence="2">Cytochrome C biosynthesis protein</fullName>
    </submittedName>
</protein>
<dbReference type="RefSeq" id="WP_199909585.1">
    <property type="nucleotide sequence ID" value="NZ_JAOQJD010000005.1"/>
</dbReference>
<proteinExistence type="predicted"/>
<keyword evidence="1" id="KW-0472">Membrane</keyword>
<evidence type="ECO:0000256" key="1">
    <source>
        <dbReference type="SAM" id="Phobius"/>
    </source>
</evidence>
<reference evidence="2 3" key="1">
    <citation type="submission" date="2024-04" db="EMBL/GenBank/DDBJ databases">
        <title>Human intestinal bacterial collection.</title>
        <authorList>
            <person name="Pauvert C."/>
            <person name="Hitch T.C.A."/>
            <person name="Clavel T."/>
        </authorList>
    </citation>
    <scope>NUCLEOTIDE SEQUENCE [LARGE SCALE GENOMIC DNA]</scope>
    <source>
        <strain evidence="2 3">CLA-SR-H026</strain>
    </source>
</reference>
<gene>
    <name evidence="2" type="ORF">AAA081_02490</name>
</gene>
<feature type="transmembrane region" description="Helical" evidence="1">
    <location>
        <begin position="45"/>
        <end position="63"/>
    </location>
</feature>
<dbReference type="EMBL" id="JBBNPS010000004">
    <property type="protein sequence ID" value="MEQ3353171.1"/>
    <property type="molecule type" value="Genomic_DNA"/>
</dbReference>
<feature type="transmembrane region" description="Helical" evidence="1">
    <location>
        <begin position="75"/>
        <end position="98"/>
    </location>
</feature>
<keyword evidence="1" id="KW-1133">Transmembrane helix</keyword>
<feature type="transmembrane region" description="Helical" evidence="1">
    <location>
        <begin position="12"/>
        <end position="33"/>
    </location>
</feature>
<dbReference type="Proteomes" id="UP001481872">
    <property type="component" value="Unassembled WGS sequence"/>
</dbReference>
<evidence type="ECO:0000313" key="2">
    <source>
        <dbReference type="EMBL" id="MEQ3353171.1"/>
    </source>
</evidence>
<name>A0ABV1J6R2_9FIRM</name>
<comment type="caution">
    <text evidence="2">The sequence shown here is derived from an EMBL/GenBank/DDBJ whole genome shotgun (WGS) entry which is preliminary data.</text>
</comment>